<dbReference type="RefSeq" id="WP_094796503.1">
    <property type="nucleotide sequence ID" value="NZ_NEVK01000004.1"/>
</dbReference>
<organism evidence="7 8">
    <name type="scientific">Bordetella genomosp. 7</name>
    <dbReference type="NCBI Taxonomy" id="1416805"/>
    <lineage>
        <taxon>Bacteria</taxon>
        <taxon>Pseudomonadati</taxon>
        <taxon>Pseudomonadota</taxon>
        <taxon>Betaproteobacteria</taxon>
        <taxon>Burkholderiales</taxon>
        <taxon>Alcaligenaceae</taxon>
        <taxon>Bordetella</taxon>
    </lineage>
</organism>
<dbReference type="Proteomes" id="UP000216947">
    <property type="component" value="Unassembled WGS sequence"/>
</dbReference>
<evidence type="ECO:0000256" key="1">
    <source>
        <dbReference type="ARBA" id="ARBA00007812"/>
    </source>
</evidence>
<dbReference type="GO" id="GO:0009099">
    <property type="term" value="P:L-valine biosynthetic process"/>
    <property type="evidence" value="ECO:0007669"/>
    <property type="project" value="TreeGrafter"/>
</dbReference>
<dbReference type="GO" id="GO:0005948">
    <property type="term" value="C:acetolactate synthase complex"/>
    <property type="evidence" value="ECO:0007669"/>
    <property type="project" value="TreeGrafter"/>
</dbReference>
<comment type="similarity">
    <text evidence="1 3">Belongs to the TPP enzyme family.</text>
</comment>
<dbReference type="GO" id="GO:0003984">
    <property type="term" value="F:acetolactate synthase activity"/>
    <property type="evidence" value="ECO:0007669"/>
    <property type="project" value="TreeGrafter"/>
</dbReference>
<dbReference type="Pfam" id="PF02776">
    <property type="entry name" value="TPP_enzyme_N"/>
    <property type="match status" value="1"/>
</dbReference>
<dbReference type="GO" id="GO:0030976">
    <property type="term" value="F:thiamine pyrophosphate binding"/>
    <property type="evidence" value="ECO:0007669"/>
    <property type="project" value="InterPro"/>
</dbReference>
<dbReference type="GO" id="GO:0050660">
    <property type="term" value="F:flavin adenine dinucleotide binding"/>
    <property type="evidence" value="ECO:0007669"/>
    <property type="project" value="TreeGrafter"/>
</dbReference>
<dbReference type="CDD" id="cd00568">
    <property type="entry name" value="TPP_enzymes"/>
    <property type="match status" value="1"/>
</dbReference>
<dbReference type="PANTHER" id="PTHR18968">
    <property type="entry name" value="THIAMINE PYROPHOSPHATE ENZYMES"/>
    <property type="match status" value="1"/>
</dbReference>
<dbReference type="Gene3D" id="3.40.50.970">
    <property type="match status" value="2"/>
</dbReference>
<dbReference type="GO" id="GO:0009097">
    <property type="term" value="P:isoleucine biosynthetic process"/>
    <property type="evidence" value="ECO:0007669"/>
    <property type="project" value="TreeGrafter"/>
</dbReference>
<dbReference type="AlphaFoldDB" id="A0A261RCW4"/>
<dbReference type="CDD" id="cd07035">
    <property type="entry name" value="TPP_PYR_POX_like"/>
    <property type="match status" value="1"/>
</dbReference>
<feature type="domain" description="Thiamine pyrophosphate enzyme N-terminal TPP-binding" evidence="6">
    <location>
        <begin position="10"/>
        <end position="124"/>
    </location>
</feature>
<dbReference type="SUPFAM" id="SSF52518">
    <property type="entry name" value="Thiamin diphosphate-binding fold (THDP-binding)"/>
    <property type="match status" value="2"/>
</dbReference>
<dbReference type="InterPro" id="IPR045229">
    <property type="entry name" value="TPP_enz"/>
</dbReference>
<dbReference type="InterPro" id="IPR029035">
    <property type="entry name" value="DHS-like_NAD/FAD-binding_dom"/>
</dbReference>
<evidence type="ECO:0000259" key="6">
    <source>
        <dbReference type="Pfam" id="PF02776"/>
    </source>
</evidence>
<dbReference type="FunFam" id="3.40.50.970:FF:000007">
    <property type="entry name" value="Acetolactate synthase"/>
    <property type="match status" value="1"/>
</dbReference>
<proteinExistence type="inferred from homology"/>
<dbReference type="InterPro" id="IPR011766">
    <property type="entry name" value="TPP_enzyme_TPP-bd"/>
</dbReference>
<dbReference type="Pfam" id="PF00205">
    <property type="entry name" value="TPP_enzyme_M"/>
    <property type="match status" value="1"/>
</dbReference>
<evidence type="ECO:0000313" key="7">
    <source>
        <dbReference type="EMBL" id="OZI22480.1"/>
    </source>
</evidence>
<dbReference type="GO" id="GO:0000287">
    <property type="term" value="F:magnesium ion binding"/>
    <property type="evidence" value="ECO:0007669"/>
    <property type="project" value="InterPro"/>
</dbReference>
<accession>A0A261RCW4</accession>
<dbReference type="NCBIfam" id="NF006052">
    <property type="entry name" value="PRK08199.1"/>
    <property type="match status" value="1"/>
</dbReference>
<feature type="domain" description="Thiamine pyrophosphate enzyme central" evidence="4">
    <location>
        <begin position="196"/>
        <end position="334"/>
    </location>
</feature>
<protein>
    <submittedName>
        <fullName evidence="7">Thiamine pyrophosphate-binding protein</fullName>
    </submittedName>
</protein>
<dbReference type="SUPFAM" id="SSF52467">
    <property type="entry name" value="DHS-like NAD/FAD-binding domain"/>
    <property type="match status" value="1"/>
</dbReference>
<name>A0A261RCW4_9BORD</name>
<comment type="caution">
    <text evidence="7">The sequence shown here is derived from an EMBL/GenBank/DDBJ whole genome shotgun (WGS) entry which is preliminary data.</text>
</comment>
<dbReference type="EMBL" id="NEVK01000004">
    <property type="protein sequence ID" value="OZI22480.1"/>
    <property type="molecule type" value="Genomic_DNA"/>
</dbReference>
<keyword evidence="8" id="KW-1185">Reference proteome</keyword>
<dbReference type="InterPro" id="IPR012001">
    <property type="entry name" value="Thiamin_PyroP_enz_TPP-bd_dom"/>
</dbReference>
<dbReference type="InterPro" id="IPR029061">
    <property type="entry name" value="THDP-binding"/>
</dbReference>
<dbReference type="Gene3D" id="3.40.50.1220">
    <property type="entry name" value="TPP-binding domain"/>
    <property type="match status" value="1"/>
</dbReference>
<gene>
    <name evidence="7" type="ORF">CAL19_08060</name>
</gene>
<evidence type="ECO:0000313" key="8">
    <source>
        <dbReference type="Proteomes" id="UP000216947"/>
    </source>
</evidence>
<reference evidence="8" key="1">
    <citation type="submission" date="2017-05" db="EMBL/GenBank/DDBJ databases">
        <title>Complete and WGS of Bordetella genogroups.</title>
        <authorList>
            <person name="Spilker T."/>
            <person name="Lipuma J."/>
        </authorList>
    </citation>
    <scope>NUCLEOTIDE SEQUENCE [LARGE SCALE GENOMIC DNA]</scope>
    <source>
        <strain evidence="8">AU18089</strain>
    </source>
</reference>
<sequence length="571" mass="61224">MTPAIQPSRNGGQILMQQLRAHGVHRVFMVAGESYLPCIDALNEHAGAIQPVVCRQESGAAYMAEAHGKLTGEPGICFVTRGPGATNASIGVHTAFQDSTPMILFVGQVGNDFYEREAFQEIDYRRMFGQMAKWVAQIDRTDRIPEYVSRAFRVATSGRPGPVVLALPEDVLWGQACVPDLPRYARTPLHPGADDLERMVGLLDQAQRPFLLVGGSGWTGDAIAQVAAFAQRFELPVGTAWRRLECYDQRHANAAGQVGWAMTPELRKRVLDADLLLAVGTRLGEATTEGYTLIESPLPRQKLVHVYPDPGELGRVFAPTLGIASSVTAFAAALDGLNPGHAASRADAVRSAHAEYLASLAPLPAPGELSLDEAAAHVNAQLPADACITVGAGNYALYPHRYRQFTGPGSSLAPTVGAMGYGLPAAIAAKLENPAQTVVCYAGDGCFQMNMQELGVAMQYRLGIIVLVFNNGMWGTIRAHQERDFPGRDIALGFDNPDFTQIIKGYGGYGEAVERTADFGPAFARARAFAERENLPALLELRYDPDGIAPGQSLAAIRADALASRATPAFS</sequence>
<evidence type="ECO:0000259" key="4">
    <source>
        <dbReference type="Pfam" id="PF00205"/>
    </source>
</evidence>
<dbReference type="InterPro" id="IPR012000">
    <property type="entry name" value="Thiamin_PyroP_enz_cen_dom"/>
</dbReference>
<dbReference type="PANTHER" id="PTHR18968:SF120">
    <property type="entry name" value="ACETOLACTATE SYNTHASE LARGE SUBUNIT"/>
    <property type="match status" value="1"/>
</dbReference>
<evidence type="ECO:0000259" key="5">
    <source>
        <dbReference type="Pfam" id="PF02775"/>
    </source>
</evidence>
<evidence type="ECO:0000256" key="2">
    <source>
        <dbReference type="ARBA" id="ARBA00023052"/>
    </source>
</evidence>
<dbReference type="Pfam" id="PF02775">
    <property type="entry name" value="TPP_enzyme_C"/>
    <property type="match status" value="1"/>
</dbReference>
<evidence type="ECO:0000256" key="3">
    <source>
        <dbReference type="RuleBase" id="RU362132"/>
    </source>
</evidence>
<feature type="domain" description="Thiamine pyrophosphate enzyme TPP-binding" evidence="5">
    <location>
        <begin position="391"/>
        <end position="539"/>
    </location>
</feature>
<keyword evidence="2 3" id="KW-0786">Thiamine pyrophosphate</keyword>